<dbReference type="SUPFAM" id="SSF51735">
    <property type="entry name" value="NAD(P)-binding Rossmann-fold domains"/>
    <property type="match status" value="1"/>
</dbReference>
<dbReference type="GO" id="GO:0016054">
    <property type="term" value="P:organic acid catabolic process"/>
    <property type="evidence" value="ECO:0007669"/>
    <property type="project" value="UniProtKB-ARBA"/>
</dbReference>
<dbReference type="InterPro" id="IPR008927">
    <property type="entry name" value="6-PGluconate_DH-like_C_sf"/>
</dbReference>
<evidence type="ECO:0000256" key="1">
    <source>
        <dbReference type="ARBA" id="ARBA00009080"/>
    </source>
</evidence>
<dbReference type="AlphaFoldDB" id="A0A7J5USN5"/>
<dbReference type="InterPro" id="IPR015815">
    <property type="entry name" value="HIBADH-related"/>
</dbReference>
<dbReference type="GO" id="GO:0016491">
    <property type="term" value="F:oxidoreductase activity"/>
    <property type="evidence" value="ECO:0007669"/>
    <property type="project" value="UniProtKB-KW"/>
</dbReference>
<dbReference type="RefSeq" id="WP_152201491.1">
    <property type="nucleotide sequence ID" value="NZ_VUKF01000007.1"/>
</dbReference>
<feature type="active site" evidence="4">
    <location>
        <position position="169"/>
    </location>
</feature>
<dbReference type="InterPro" id="IPR013328">
    <property type="entry name" value="6PGD_dom2"/>
</dbReference>
<keyword evidence="8" id="KW-1185">Reference proteome</keyword>
<protein>
    <submittedName>
        <fullName evidence="7">NAD-binding protein</fullName>
    </submittedName>
</protein>
<dbReference type="Pfam" id="PF03446">
    <property type="entry name" value="NAD_binding_2"/>
    <property type="match status" value="1"/>
</dbReference>
<dbReference type="InterPro" id="IPR029154">
    <property type="entry name" value="HIBADH-like_NADP-bd"/>
</dbReference>
<dbReference type="Proteomes" id="UP000451860">
    <property type="component" value="Unassembled WGS sequence"/>
</dbReference>
<comment type="similarity">
    <text evidence="1">Belongs to the HIBADH-related family.</text>
</comment>
<keyword evidence="2" id="KW-0560">Oxidoreductase</keyword>
<feature type="domain" description="3-hydroxyisobutyrate dehydrogenase-like NAD-binding" evidence="6">
    <location>
        <begin position="163"/>
        <end position="283"/>
    </location>
</feature>
<dbReference type="PIRSF" id="PIRSF000103">
    <property type="entry name" value="HIBADH"/>
    <property type="match status" value="1"/>
</dbReference>
<gene>
    <name evidence="7" type="ORF">GB883_04840</name>
</gene>
<dbReference type="GO" id="GO:0051287">
    <property type="term" value="F:NAD binding"/>
    <property type="evidence" value="ECO:0007669"/>
    <property type="project" value="InterPro"/>
</dbReference>
<dbReference type="InterPro" id="IPR036291">
    <property type="entry name" value="NAD(P)-bd_dom_sf"/>
</dbReference>
<dbReference type="InterPro" id="IPR002204">
    <property type="entry name" value="3-OH-isobutyrate_DH-rel_CS"/>
</dbReference>
<evidence type="ECO:0000259" key="5">
    <source>
        <dbReference type="Pfam" id="PF03446"/>
    </source>
</evidence>
<dbReference type="OrthoDB" id="3185659at2"/>
<evidence type="ECO:0000259" key="6">
    <source>
        <dbReference type="Pfam" id="PF14833"/>
    </source>
</evidence>
<dbReference type="Pfam" id="PF14833">
    <property type="entry name" value="NAD_binding_11"/>
    <property type="match status" value="1"/>
</dbReference>
<evidence type="ECO:0000256" key="3">
    <source>
        <dbReference type="ARBA" id="ARBA00023027"/>
    </source>
</evidence>
<dbReference type="InterPro" id="IPR006115">
    <property type="entry name" value="6PGDH_NADP-bd"/>
</dbReference>
<keyword evidence="3" id="KW-0520">NAD</keyword>
<proteinExistence type="inferred from homology"/>
<organism evidence="7 8">
    <name type="scientific">Georgenia thermotolerans</name>
    <dbReference type="NCBI Taxonomy" id="527326"/>
    <lineage>
        <taxon>Bacteria</taxon>
        <taxon>Bacillati</taxon>
        <taxon>Actinomycetota</taxon>
        <taxon>Actinomycetes</taxon>
        <taxon>Micrococcales</taxon>
        <taxon>Bogoriellaceae</taxon>
        <taxon>Georgenia</taxon>
    </lineage>
</organism>
<dbReference type="InterPro" id="IPR051265">
    <property type="entry name" value="HIBADH-related_NP60_sf"/>
</dbReference>
<evidence type="ECO:0000313" key="8">
    <source>
        <dbReference type="Proteomes" id="UP000451860"/>
    </source>
</evidence>
<dbReference type="Gene3D" id="1.10.1040.10">
    <property type="entry name" value="N-(1-d-carboxylethyl)-l-norvaline Dehydrogenase, domain 2"/>
    <property type="match status" value="1"/>
</dbReference>
<dbReference type="EMBL" id="WHJE01000013">
    <property type="protein sequence ID" value="KAE8765261.1"/>
    <property type="molecule type" value="Genomic_DNA"/>
</dbReference>
<feature type="domain" description="6-phosphogluconate dehydrogenase NADP-binding" evidence="5">
    <location>
        <begin position="4"/>
        <end position="160"/>
    </location>
</feature>
<comment type="caution">
    <text evidence="7">The sequence shown here is derived from an EMBL/GenBank/DDBJ whole genome shotgun (WGS) entry which is preliminary data.</text>
</comment>
<dbReference type="PANTHER" id="PTHR43580">
    <property type="entry name" value="OXIDOREDUCTASE GLYR1-RELATED"/>
    <property type="match status" value="1"/>
</dbReference>
<name>A0A7J5USN5_9MICO</name>
<dbReference type="PROSITE" id="PS00895">
    <property type="entry name" value="3_HYDROXYISOBUT_DH"/>
    <property type="match status" value="1"/>
</dbReference>
<reference evidence="7 8" key="1">
    <citation type="submission" date="2019-10" db="EMBL/GenBank/DDBJ databases">
        <title>Georgenia wutianyii sp. nov. and Georgenia yuyongxinii sp. nov. isolated from plateau pika (Ochotona curzoniae) in the Qinghai-Tibet plateau of China.</title>
        <authorList>
            <person name="Tian Z."/>
        </authorList>
    </citation>
    <scope>NUCLEOTIDE SEQUENCE [LARGE SCALE GENOMIC DNA]</scope>
    <source>
        <strain evidence="7 8">DSM 21501</strain>
    </source>
</reference>
<evidence type="ECO:0000256" key="4">
    <source>
        <dbReference type="PIRSR" id="PIRSR000103-1"/>
    </source>
</evidence>
<evidence type="ECO:0000256" key="2">
    <source>
        <dbReference type="ARBA" id="ARBA00023002"/>
    </source>
</evidence>
<dbReference type="Gene3D" id="3.40.50.720">
    <property type="entry name" value="NAD(P)-binding Rossmann-like Domain"/>
    <property type="match status" value="1"/>
</dbReference>
<dbReference type="SUPFAM" id="SSF48179">
    <property type="entry name" value="6-phosphogluconate dehydrogenase C-terminal domain-like"/>
    <property type="match status" value="1"/>
</dbReference>
<accession>A0A7J5USN5</accession>
<evidence type="ECO:0000313" key="7">
    <source>
        <dbReference type="EMBL" id="KAE8765261.1"/>
    </source>
</evidence>
<sequence>MSAVAVLGLGTMGRGMATNLVAAGHEVTVWNRTPGTRPEVPGARAAASIAEAVRGQDVVLYCLSDDAAVRAVSLGEDGVIAHVAAPTVVVDMSTISAALSDEEHAAYAERGVAILDAPVFGSKGEAEAGGLWVVVGGDAETFARVRPVLEAVSESVHHMGPAGSGARMKLVGNLLVAAQLQSLGEGLTLARAAGLDLAKVLEVVAVTDFRTPIYDGVGAAVLADDYAPNFALRLMRKDVRLIGELAAQVGAPVPGAMVAAETLDAAMTAGLGELNASALIKVLAGWAEVDLAQR</sequence>
<dbReference type="GO" id="GO:0050661">
    <property type="term" value="F:NADP binding"/>
    <property type="evidence" value="ECO:0007669"/>
    <property type="project" value="InterPro"/>
</dbReference>
<dbReference type="PANTHER" id="PTHR43580:SF2">
    <property type="entry name" value="CYTOKINE-LIKE NUCLEAR FACTOR N-PAC"/>
    <property type="match status" value="1"/>
</dbReference>